<reference evidence="1 2" key="1">
    <citation type="journal article" date="2017" name="MBio">
        <title>Type VI secretion-mediated competition in the bee gut microbiome.</title>
        <authorList>
            <person name="Steele M.I."/>
            <person name="Kwong W.K."/>
            <person name="Powell J.E."/>
            <person name="Whiteley M."/>
            <person name="Moran N.A."/>
        </authorList>
    </citation>
    <scope>NUCLEOTIDE SEQUENCE [LARGE SCALE GENOMIC DNA]</scope>
    <source>
        <strain evidence="1 2">Nev3CBA3</strain>
    </source>
</reference>
<sequence length="308" mass="35558">MWPHHETIVPKLQLPALNTLRQWSKYFSQPTSRSQLYRQYLWQGSWLQQAVQQINSNSNGYGFIATPISQIAGMHQLQYLDGKALGLTTKEAKAFCDVLNAWLQVDGWQFWPVKPDLWLVTTPQSIEFTLPSLLDLSGSIDGTAKPVGTDATQILQRQTELQMLLYQHPLNQQRIAHGLPVINGFWFEPDCTGTANNETLLYTDSSWAFHAHNLPTNYIELTNFTSSQQEAVLFNDQLCLPVNQGDLYTYMQILQQWEQDWWQPLLTALQNRQIHQLDIRCEEGLLKICKPWLPPFWRKTKPFSGLSL</sequence>
<evidence type="ECO:0000313" key="1">
    <source>
        <dbReference type="EMBL" id="PIT60242.1"/>
    </source>
</evidence>
<dbReference type="Proteomes" id="UP000229434">
    <property type="component" value="Unassembled WGS sequence"/>
</dbReference>
<evidence type="ECO:0008006" key="3">
    <source>
        <dbReference type="Google" id="ProtNLM"/>
    </source>
</evidence>
<comment type="caution">
    <text evidence="1">The sequence shown here is derived from an EMBL/GenBank/DDBJ whole genome shotgun (WGS) entry which is preliminary data.</text>
</comment>
<name>A0A2N9Y1D2_9NEIS</name>
<dbReference type="EMBL" id="MEIS01000001">
    <property type="protein sequence ID" value="PIT60242.1"/>
    <property type="molecule type" value="Genomic_DNA"/>
</dbReference>
<dbReference type="AlphaFoldDB" id="A0A2N9Y1D2"/>
<accession>A0A2N9Y1D2</accession>
<organism evidence="1 2">
    <name type="scientific">Snodgrassella alvi</name>
    <dbReference type="NCBI Taxonomy" id="1196083"/>
    <lineage>
        <taxon>Bacteria</taxon>
        <taxon>Pseudomonadati</taxon>
        <taxon>Pseudomonadota</taxon>
        <taxon>Betaproteobacteria</taxon>
        <taxon>Neisseriales</taxon>
        <taxon>Neisseriaceae</taxon>
        <taxon>Snodgrassella</taxon>
    </lineage>
</organism>
<evidence type="ECO:0000313" key="2">
    <source>
        <dbReference type="Proteomes" id="UP000229434"/>
    </source>
</evidence>
<proteinExistence type="predicted"/>
<gene>
    <name evidence="1" type="ORF">BHC49_00150</name>
</gene>
<protein>
    <recommendedName>
        <fullName evidence="3">Regulatory protein, RpfE type</fullName>
    </recommendedName>
</protein>